<dbReference type="PANTHER" id="PTHR30053">
    <property type="entry name" value="ELONGATION FACTOR P"/>
    <property type="match status" value="1"/>
</dbReference>
<dbReference type="InterPro" id="IPR001059">
    <property type="entry name" value="Transl_elong_P/YeiP_cen"/>
</dbReference>
<evidence type="ECO:0000256" key="6">
    <source>
        <dbReference type="ARBA" id="ARBA00022917"/>
    </source>
</evidence>
<dbReference type="FunCoup" id="E6W7E3">
    <property type="interactions" value="512"/>
</dbReference>
<dbReference type="CDD" id="cd05794">
    <property type="entry name" value="S1_EF-P_repeat_2"/>
    <property type="match status" value="1"/>
</dbReference>
<dbReference type="Gene3D" id="2.40.50.140">
    <property type="entry name" value="Nucleic acid-binding proteins"/>
    <property type="match status" value="2"/>
</dbReference>
<evidence type="ECO:0000256" key="7">
    <source>
        <dbReference type="HAMAP-Rule" id="MF_00141"/>
    </source>
</evidence>
<feature type="domain" description="Elongation factor P C-terminal" evidence="10">
    <location>
        <begin position="130"/>
        <end position="185"/>
    </location>
</feature>
<dbReference type="SUPFAM" id="SSF50249">
    <property type="entry name" value="Nucleic acid-binding proteins"/>
    <property type="match status" value="2"/>
</dbReference>
<sequence length="186" mass="21127">MITTSDFRKGMKIEHEGEPYSIIDFVHYKPGKGGAFVRATVRNLLSNKIIEITWRSGEKVKKPDLDERMYQYLYSDGDDAYHFMDNGTYEQITLNGSQIENAKDFMKENENYQIMMFNGKAISVEPPTFMELLIAKAEPGLRGDTATAGTKPAILETGKKIQVPLFVNEGEVVKVDTRTAEYLERV</sequence>
<dbReference type="InterPro" id="IPR013185">
    <property type="entry name" value="Transl_elong_KOW-like"/>
</dbReference>
<gene>
    <name evidence="7" type="primary">efp</name>
    <name evidence="12" type="ordered locus">Selin_1580</name>
</gene>
<dbReference type="HOGENOM" id="CLU_074944_0_1_0"/>
<dbReference type="HAMAP" id="MF_00141">
    <property type="entry name" value="EF_P"/>
    <property type="match status" value="1"/>
</dbReference>
<dbReference type="AlphaFoldDB" id="E6W7E3"/>
<dbReference type="STRING" id="653733.Selin_1580"/>
<dbReference type="FunFam" id="2.40.50.140:FF:000009">
    <property type="entry name" value="Elongation factor P"/>
    <property type="match status" value="1"/>
</dbReference>
<dbReference type="PIRSF" id="PIRSF005901">
    <property type="entry name" value="EF-P"/>
    <property type="match status" value="1"/>
</dbReference>
<evidence type="ECO:0000259" key="11">
    <source>
        <dbReference type="SMART" id="SM01185"/>
    </source>
</evidence>
<dbReference type="RefSeq" id="WP_013506191.1">
    <property type="nucleotide sequence ID" value="NC_014836.1"/>
</dbReference>
<accession>E6W7E3</accession>
<organism evidence="12 13">
    <name type="scientific">Desulfurispirillum indicum (strain ATCC BAA-1389 / DSM 22839 / S5)</name>
    <dbReference type="NCBI Taxonomy" id="653733"/>
    <lineage>
        <taxon>Bacteria</taxon>
        <taxon>Pseudomonadati</taxon>
        <taxon>Chrysiogenota</taxon>
        <taxon>Chrysiogenia</taxon>
        <taxon>Chrysiogenales</taxon>
        <taxon>Chrysiogenaceae</taxon>
        <taxon>Desulfurispirillum</taxon>
    </lineage>
</organism>
<evidence type="ECO:0000256" key="9">
    <source>
        <dbReference type="RuleBase" id="RU004389"/>
    </source>
</evidence>
<dbReference type="Pfam" id="PF08207">
    <property type="entry name" value="EFP_N"/>
    <property type="match status" value="1"/>
</dbReference>
<evidence type="ECO:0000313" key="12">
    <source>
        <dbReference type="EMBL" id="ADU66310.1"/>
    </source>
</evidence>
<dbReference type="SMART" id="SM00841">
    <property type="entry name" value="Elong-fact-P_C"/>
    <property type="match status" value="1"/>
</dbReference>
<dbReference type="PANTHER" id="PTHR30053:SF12">
    <property type="entry name" value="ELONGATION FACTOR P (EF-P) FAMILY PROTEIN"/>
    <property type="match status" value="1"/>
</dbReference>
<dbReference type="NCBIfam" id="NF001810">
    <property type="entry name" value="PRK00529.1"/>
    <property type="match status" value="1"/>
</dbReference>
<evidence type="ECO:0000256" key="4">
    <source>
        <dbReference type="ARBA" id="ARBA00022490"/>
    </source>
</evidence>
<evidence type="ECO:0000256" key="8">
    <source>
        <dbReference type="NCBIfam" id="TIGR00038"/>
    </source>
</evidence>
<dbReference type="Gene3D" id="2.30.30.30">
    <property type="match status" value="1"/>
</dbReference>
<keyword evidence="5 7" id="KW-0251">Elongation factor</keyword>
<name>E6W7E3_DESIS</name>
<comment type="function">
    <text evidence="7">Involved in peptide bond synthesis. Stimulates efficient translation and peptide-bond synthesis on native or reconstituted 70S ribosomes in vitro. Probably functions indirectly by altering the affinity of the ribosome for aminoacyl-tRNA, thus increasing their reactivity as acceptors for peptidyl transferase.</text>
</comment>
<evidence type="ECO:0000256" key="3">
    <source>
        <dbReference type="ARBA" id="ARBA00009479"/>
    </source>
</evidence>
<keyword evidence="4 7" id="KW-0963">Cytoplasm</keyword>
<dbReference type="SMART" id="SM01185">
    <property type="entry name" value="EFP"/>
    <property type="match status" value="1"/>
</dbReference>
<dbReference type="InterPro" id="IPR012340">
    <property type="entry name" value="NA-bd_OB-fold"/>
</dbReference>
<comment type="subcellular location">
    <subcellularLocation>
        <location evidence="1 7">Cytoplasm</location>
    </subcellularLocation>
</comment>
<dbReference type="KEGG" id="din:Selin_1580"/>
<evidence type="ECO:0000256" key="5">
    <source>
        <dbReference type="ARBA" id="ARBA00022768"/>
    </source>
</evidence>
<dbReference type="UniPathway" id="UPA00345"/>
<dbReference type="InterPro" id="IPR015365">
    <property type="entry name" value="Elong-fact-P_C"/>
</dbReference>
<evidence type="ECO:0000259" key="10">
    <source>
        <dbReference type="SMART" id="SM00841"/>
    </source>
</evidence>
<comment type="similarity">
    <text evidence="3 7 9">Belongs to the elongation factor P family.</text>
</comment>
<dbReference type="InterPro" id="IPR011768">
    <property type="entry name" value="Transl_elongation_fac_P"/>
</dbReference>
<feature type="domain" description="Translation elongation factor P/YeiP central" evidence="11">
    <location>
        <begin position="67"/>
        <end position="122"/>
    </location>
</feature>
<protein>
    <recommendedName>
        <fullName evidence="7 8">Elongation factor P</fullName>
        <shortName evidence="7">EF-P</shortName>
    </recommendedName>
</protein>
<dbReference type="FunFam" id="2.40.50.140:FF:000004">
    <property type="entry name" value="Elongation factor P"/>
    <property type="match status" value="1"/>
</dbReference>
<dbReference type="eggNOG" id="COG0231">
    <property type="taxonomic scope" value="Bacteria"/>
</dbReference>
<dbReference type="Proteomes" id="UP000002572">
    <property type="component" value="Chromosome"/>
</dbReference>
<dbReference type="CDD" id="cd04470">
    <property type="entry name" value="S1_EF-P_repeat_1"/>
    <property type="match status" value="1"/>
</dbReference>
<reference evidence="12 13" key="1">
    <citation type="submission" date="2010-12" db="EMBL/GenBank/DDBJ databases">
        <title>Complete sequence of Desulfurispirillum indicum S5.</title>
        <authorList>
            <consortium name="US DOE Joint Genome Institute"/>
            <person name="Lucas S."/>
            <person name="Copeland A."/>
            <person name="Lapidus A."/>
            <person name="Cheng J.-F."/>
            <person name="Goodwin L."/>
            <person name="Pitluck S."/>
            <person name="Chertkov O."/>
            <person name="Held B."/>
            <person name="Detter J.C."/>
            <person name="Han C."/>
            <person name="Tapia R."/>
            <person name="Land M."/>
            <person name="Hauser L."/>
            <person name="Kyrpides N."/>
            <person name="Ivanova N."/>
            <person name="Mikhailova N."/>
            <person name="Haggblom M."/>
            <person name="Rauschenbach I."/>
            <person name="Bini E."/>
            <person name="Woyke T."/>
        </authorList>
    </citation>
    <scope>NUCLEOTIDE SEQUENCE [LARGE SCALE GENOMIC DNA]</scope>
    <source>
        <strain evidence="13">ATCC BAA-1389 / DSM 22839 / S5</strain>
    </source>
</reference>
<keyword evidence="6 7" id="KW-0648">Protein biosynthesis</keyword>
<dbReference type="PROSITE" id="PS01275">
    <property type="entry name" value="EFP"/>
    <property type="match status" value="1"/>
</dbReference>
<dbReference type="InterPro" id="IPR014722">
    <property type="entry name" value="Rib_uL2_dom2"/>
</dbReference>
<keyword evidence="13" id="KW-1185">Reference proteome</keyword>
<evidence type="ECO:0000313" key="13">
    <source>
        <dbReference type="Proteomes" id="UP000002572"/>
    </source>
</evidence>
<evidence type="ECO:0000256" key="2">
    <source>
        <dbReference type="ARBA" id="ARBA00004815"/>
    </source>
</evidence>
<dbReference type="Pfam" id="PF09285">
    <property type="entry name" value="Elong-fact-P_C"/>
    <property type="match status" value="1"/>
</dbReference>
<dbReference type="InterPro" id="IPR008991">
    <property type="entry name" value="Translation_prot_SH3-like_sf"/>
</dbReference>
<dbReference type="EMBL" id="CP002432">
    <property type="protein sequence ID" value="ADU66310.1"/>
    <property type="molecule type" value="Genomic_DNA"/>
</dbReference>
<dbReference type="FunFam" id="2.30.30.30:FF:000003">
    <property type="entry name" value="Elongation factor P"/>
    <property type="match status" value="1"/>
</dbReference>
<dbReference type="InParanoid" id="E6W7E3"/>
<evidence type="ECO:0000256" key="1">
    <source>
        <dbReference type="ARBA" id="ARBA00004496"/>
    </source>
</evidence>
<dbReference type="InterPro" id="IPR013852">
    <property type="entry name" value="Transl_elong_P/YeiP_CS"/>
</dbReference>
<dbReference type="InterPro" id="IPR020599">
    <property type="entry name" value="Transl_elong_fac_P/YeiP"/>
</dbReference>
<dbReference type="Pfam" id="PF01132">
    <property type="entry name" value="EFP"/>
    <property type="match status" value="1"/>
</dbReference>
<proteinExistence type="inferred from homology"/>
<dbReference type="OrthoDB" id="9801844at2"/>
<dbReference type="GO" id="GO:0043043">
    <property type="term" value="P:peptide biosynthetic process"/>
    <property type="evidence" value="ECO:0007669"/>
    <property type="project" value="InterPro"/>
</dbReference>
<comment type="pathway">
    <text evidence="2 7">Protein biosynthesis; polypeptide chain elongation.</text>
</comment>
<dbReference type="GO" id="GO:0003746">
    <property type="term" value="F:translation elongation factor activity"/>
    <property type="evidence" value="ECO:0007669"/>
    <property type="project" value="UniProtKB-UniRule"/>
</dbReference>
<dbReference type="GO" id="GO:0005829">
    <property type="term" value="C:cytosol"/>
    <property type="evidence" value="ECO:0007669"/>
    <property type="project" value="UniProtKB-ARBA"/>
</dbReference>
<dbReference type="NCBIfam" id="TIGR00038">
    <property type="entry name" value="efp"/>
    <property type="match status" value="1"/>
</dbReference>
<dbReference type="SUPFAM" id="SSF50104">
    <property type="entry name" value="Translation proteins SH3-like domain"/>
    <property type="match status" value="1"/>
</dbReference>